<keyword evidence="1" id="KW-0547">Nucleotide-binding</keyword>
<sequence length="409" mass="47587">MECVDKICSLALAIYKLCDEVKENRNQCKRLRIRIEVLTESVKTITEQKLTGDFTDIGKVLKELVETLTGTEHYIKRFTEGHKFCKWFNAYKFKDHFEHLNERLNDAAQALGLALQTEQVVQLKSIFKAETRKKEDKEDSEKDARDLDKLMKEMNQGSSLADHQKPSVPVKIKEIKWGDIQMNNKAFLETANSTFYKGTYQKFPVAIKRFIHTNSAEVEEIREIFHKEAETMNYFNSPNIVRFYGICIHQIGDNTVFFIVMEYCDLGSLSYVLQSERPLSWKERVQMSLDAARGLYRLHQTEETNKLHCCLNSTRFLVDKGLVVKLGGLDLARTETSIRRNIHKKQVGRMIVRLVTREYLNITDEALDKKVREEQYREPLPDDCPKDLRELIDECRSFDPIERPTIGGG</sequence>
<dbReference type="InParanoid" id="A0A4W3H981"/>
<dbReference type="InterPro" id="IPR059179">
    <property type="entry name" value="MLKL-like_MCAfunc"/>
</dbReference>
<protein>
    <recommendedName>
        <fullName evidence="4">Protein kinase domain-containing protein</fullName>
    </recommendedName>
</protein>
<feature type="domain" description="Protein kinase" evidence="4">
    <location>
        <begin position="181"/>
        <end position="409"/>
    </location>
</feature>
<dbReference type="InterPro" id="IPR054000">
    <property type="entry name" value="MLKL_N"/>
</dbReference>
<dbReference type="Gene3D" id="1.20.930.20">
    <property type="entry name" value="Adaptor protein Cbl, N-terminal domain"/>
    <property type="match status" value="1"/>
</dbReference>
<dbReference type="GeneTree" id="ENSGT00390000016453"/>
<dbReference type="InterPro" id="IPR011009">
    <property type="entry name" value="Kinase-like_dom_sf"/>
</dbReference>
<dbReference type="SUPFAM" id="SSF56112">
    <property type="entry name" value="Protein kinase-like (PK-like)"/>
    <property type="match status" value="1"/>
</dbReference>
<accession>A0A4W3H981</accession>
<dbReference type="PANTHER" id="PTHR44329:SF298">
    <property type="entry name" value="MIXED LINEAGE KINASE DOMAIN-LIKE PROTEIN"/>
    <property type="match status" value="1"/>
</dbReference>
<name>A0A4W3H981_CALMI</name>
<reference evidence="6" key="1">
    <citation type="journal article" date="2006" name="Science">
        <title>Ancient noncoding elements conserved in the human genome.</title>
        <authorList>
            <person name="Venkatesh B."/>
            <person name="Kirkness E.F."/>
            <person name="Loh Y.H."/>
            <person name="Halpern A.L."/>
            <person name="Lee A.P."/>
            <person name="Johnson J."/>
            <person name="Dandona N."/>
            <person name="Viswanathan L.D."/>
            <person name="Tay A."/>
            <person name="Venter J.C."/>
            <person name="Strausberg R.L."/>
            <person name="Brenner S."/>
        </authorList>
    </citation>
    <scope>NUCLEOTIDE SEQUENCE [LARGE SCALE GENOMIC DNA]</scope>
</reference>
<reference evidence="6" key="2">
    <citation type="journal article" date="2007" name="PLoS Biol.">
        <title>Survey sequencing and comparative analysis of the elephant shark (Callorhinchus milii) genome.</title>
        <authorList>
            <person name="Venkatesh B."/>
            <person name="Kirkness E.F."/>
            <person name="Loh Y.H."/>
            <person name="Halpern A.L."/>
            <person name="Lee A.P."/>
            <person name="Johnson J."/>
            <person name="Dandona N."/>
            <person name="Viswanathan L.D."/>
            <person name="Tay A."/>
            <person name="Venter J.C."/>
            <person name="Strausberg R.L."/>
            <person name="Brenner S."/>
        </authorList>
    </citation>
    <scope>NUCLEOTIDE SEQUENCE [LARGE SCALE GENOMIC DNA]</scope>
</reference>
<evidence type="ECO:0000313" key="6">
    <source>
        <dbReference type="Proteomes" id="UP000314986"/>
    </source>
</evidence>
<keyword evidence="3" id="KW-0175">Coiled coil</keyword>
<keyword evidence="2" id="KW-0067">ATP-binding</keyword>
<dbReference type="STRING" id="7868.ENSCMIP00000013433"/>
<dbReference type="InterPro" id="IPR001245">
    <property type="entry name" value="Ser-Thr/Tyr_kinase_cat_dom"/>
</dbReference>
<dbReference type="GO" id="GO:0004672">
    <property type="term" value="F:protein kinase activity"/>
    <property type="evidence" value="ECO:0007669"/>
    <property type="project" value="InterPro"/>
</dbReference>
<dbReference type="OMA" id="ESKVDWM"/>
<dbReference type="Ensembl" id="ENSCMIT00000013730.1">
    <property type="protein sequence ID" value="ENSCMIP00000013433.1"/>
    <property type="gene ID" value="ENSCMIG00000006748.1"/>
</dbReference>
<feature type="coiled-coil region" evidence="3">
    <location>
        <begin position="21"/>
        <end position="48"/>
    </location>
</feature>
<dbReference type="GO" id="GO:0005524">
    <property type="term" value="F:ATP binding"/>
    <property type="evidence" value="ECO:0007669"/>
    <property type="project" value="UniProtKB-KW"/>
</dbReference>
<proteinExistence type="predicted"/>
<keyword evidence="6" id="KW-1185">Reference proteome</keyword>
<dbReference type="InterPro" id="IPR051681">
    <property type="entry name" value="Ser/Thr_Kinases-Pseudokinases"/>
</dbReference>
<evidence type="ECO:0000256" key="3">
    <source>
        <dbReference type="SAM" id="Coils"/>
    </source>
</evidence>
<dbReference type="Gene3D" id="1.10.510.10">
    <property type="entry name" value="Transferase(Phosphotransferase) domain 1"/>
    <property type="match status" value="2"/>
</dbReference>
<dbReference type="PROSITE" id="PS50011">
    <property type="entry name" value="PROTEIN_KINASE_DOM"/>
    <property type="match status" value="1"/>
</dbReference>
<dbReference type="InterPro" id="IPR000719">
    <property type="entry name" value="Prot_kinase_dom"/>
</dbReference>
<dbReference type="PANTHER" id="PTHR44329">
    <property type="entry name" value="SERINE/THREONINE-PROTEIN KINASE TNNI3K-RELATED"/>
    <property type="match status" value="1"/>
</dbReference>
<dbReference type="AlphaFoldDB" id="A0A4W3H981"/>
<evidence type="ECO:0000259" key="4">
    <source>
        <dbReference type="PROSITE" id="PS50011"/>
    </source>
</evidence>
<dbReference type="Proteomes" id="UP000314986">
    <property type="component" value="Unassembled WGS sequence"/>
</dbReference>
<dbReference type="GO" id="GO:0007166">
    <property type="term" value="P:cell surface receptor signaling pathway"/>
    <property type="evidence" value="ECO:0007669"/>
    <property type="project" value="InterPro"/>
</dbReference>
<dbReference type="InterPro" id="IPR036537">
    <property type="entry name" value="Adaptor_Cbl_N_dom_sf"/>
</dbReference>
<dbReference type="CDD" id="cd21037">
    <property type="entry name" value="MLKL_NTD"/>
    <property type="match status" value="1"/>
</dbReference>
<evidence type="ECO:0000256" key="1">
    <source>
        <dbReference type="ARBA" id="ARBA00022741"/>
    </source>
</evidence>
<dbReference type="FunCoup" id="A0A4W3H981">
    <property type="interactions" value="15"/>
</dbReference>
<reference evidence="6" key="3">
    <citation type="journal article" date="2014" name="Nature">
        <title>Elephant shark genome provides unique insights into gnathostome evolution.</title>
        <authorList>
            <consortium name="International Elephant Shark Genome Sequencing Consortium"/>
            <person name="Venkatesh B."/>
            <person name="Lee A.P."/>
            <person name="Ravi V."/>
            <person name="Maurya A.K."/>
            <person name="Lian M.M."/>
            <person name="Swann J.B."/>
            <person name="Ohta Y."/>
            <person name="Flajnik M.F."/>
            <person name="Sutoh Y."/>
            <person name="Kasahara M."/>
            <person name="Hoon S."/>
            <person name="Gangu V."/>
            <person name="Roy S.W."/>
            <person name="Irimia M."/>
            <person name="Korzh V."/>
            <person name="Kondrychyn I."/>
            <person name="Lim Z.W."/>
            <person name="Tay B.H."/>
            <person name="Tohari S."/>
            <person name="Kong K.W."/>
            <person name="Ho S."/>
            <person name="Lorente-Galdos B."/>
            <person name="Quilez J."/>
            <person name="Marques-Bonet T."/>
            <person name="Raney B.J."/>
            <person name="Ingham P.W."/>
            <person name="Tay A."/>
            <person name="Hillier L.W."/>
            <person name="Minx P."/>
            <person name="Boehm T."/>
            <person name="Wilson R.K."/>
            <person name="Brenner S."/>
            <person name="Warren W.C."/>
        </authorList>
    </citation>
    <scope>NUCLEOTIDE SEQUENCE [LARGE SCALE GENOMIC DNA]</scope>
</reference>
<dbReference type="GO" id="GO:0097527">
    <property type="term" value="P:necroptotic signaling pathway"/>
    <property type="evidence" value="ECO:0007669"/>
    <property type="project" value="TreeGrafter"/>
</dbReference>
<evidence type="ECO:0000256" key="2">
    <source>
        <dbReference type="ARBA" id="ARBA00022840"/>
    </source>
</evidence>
<evidence type="ECO:0000313" key="5">
    <source>
        <dbReference type="Ensembl" id="ENSCMIP00000013433.1"/>
    </source>
</evidence>
<reference evidence="5" key="5">
    <citation type="submission" date="2025-09" db="UniProtKB">
        <authorList>
            <consortium name="Ensembl"/>
        </authorList>
    </citation>
    <scope>IDENTIFICATION</scope>
</reference>
<reference evidence="5" key="4">
    <citation type="submission" date="2025-08" db="UniProtKB">
        <authorList>
            <consortium name="Ensembl"/>
        </authorList>
    </citation>
    <scope>IDENTIFICATION</scope>
</reference>
<dbReference type="Pfam" id="PF07714">
    <property type="entry name" value="PK_Tyr_Ser-Thr"/>
    <property type="match status" value="1"/>
</dbReference>
<dbReference type="Pfam" id="PF22215">
    <property type="entry name" value="MLKL_N"/>
    <property type="match status" value="1"/>
</dbReference>
<organism evidence="5 6">
    <name type="scientific">Callorhinchus milii</name>
    <name type="common">Ghost shark</name>
    <dbReference type="NCBI Taxonomy" id="7868"/>
    <lineage>
        <taxon>Eukaryota</taxon>
        <taxon>Metazoa</taxon>
        <taxon>Chordata</taxon>
        <taxon>Craniata</taxon>
        <taxon>Vertebrata</taxon>
        <taxon>Chondrichthyes</taxon>
        <taxon>Holocephali</taxon>
        <taxon>Chimaeriformes</taxon>
        <taxon>Callorhinchidae</taxon>
        <taxon>Callorhinchus</taxon>
    </lineage>
</organism>
<dbReference type="Gene3D" id="3.30.200.20">
    <property type="entry name" value="Phosphorylase Kinase, domain 1"/>
    <property type="match status" value="1"/>
</dbReference>